<name>A0A6N4R5D4_BLAVI</name>
<evidence type="ECO:0000313" key="2">
    <source>
        <dbReference type="Proteomes" id="UP000320948"/>
    </source>
</evidence>
<protein>
    <submittedName>
        <fullName evidence="1">Uncharacterized protein</fullName>
    </submittedName>
</protein>
<sequence>MAPEIETKEVFLPSRVLEICLKGWEEADDAALARAVGEAMEHAYWHWRWLMAVRAKKCRLVVVQVRDARGVEMMPHYQIGELSTLSGWHPERAIAEAQTELSESGDGLTFDLPVDREMMAEWAEIARSFDVDDDSALELLGSAMLLLDQAHDTYVEELGENFYVATRGIERDLDALIGDEYGRWSAETMQVVDKTSTVSMAQIFPEVPEGMKTSVPIVYLPEIIEEAEEDDDDARD</sequence>
<dbReference type="AlphaFoldDB" id="A0A6N4R5D4"/>
<comment type="caution">
    <text evidence="1">The sequence shown here is derived from an EMBL/GenBank/DDBJ whole genome shotgun (WGS) entry which is preliminary data.</text>
</comment>
<proteinExistence type="predicted"/>
<gene>
    <name evidence="1" type="ORF">DI628_07895</name>
</gene>
<reference evidence="1 2" key="1">
    <citation type="journal article" date="2017" name="Nat. Commun.">
        <title>In situ click chemistry generation of cyclooxygenase-2 inhibitors.</title>
        <authorList>
            <person name="Bhardwaj A."/>
            <person name="Kaur J."/>
            <person name="Wuest M."/>
            <person name="Wuest F."/>
        </authorList>
    </citation>
    <scope>NUCLEOTIDE SEQUENCE [LARGE SCALE GENOMIC DNA]</scope>
    <source>
        <strain evidence="1">S2_018_000_R2_106</strain>
    </source>
</reference>
<dbReference type="Proteomes" id="UP000320948">
    <property type="component" value="Unassembled WGS sequence"/>
</dbReference>
<evidence type="ECO:0000313" key="1">
    <source>
        <dbReference type="EMBL" id="TKW60803.1"/>
    </source>
</evidence>
<dbReference type="EMBL" id="VAFM01000002">
    <property type="protein sequence ID" value="TKW60803.1"/>
    <property type="molecule type" value="Genomic_DNA"/>
</dbReference>
<accession>A0A6N4R5D4</accession>
<organism evidence="1 2">
    <name type="scientific">Blastochloris viridis</name>
    <name type="common">Rhodopseudomonas viridis</name>
    <dbReference type="NCBI Taxonomy" id="1079"/>
    <lineage>
        <taxon>Bacteria</taxon>
        <taxon>Pseudomonadati</taxon>
        <taxon>Pseudomonadota</taxon>
        <taxon>Alphaproteobacteria</taxon>
        <taxon>Hyphomicrobiales</taxon>
        <taxon>Blastochloridaceae</taxon>
        <taxon>Blastochloris</taxon>
    </lineage>
</organism>